<reference evidence="1 2" key="1">
    <citation type="journal article" date="2012" name="Nature">
        <title>Repeated polyploidization of Gossypium genomes and the evolution of spinnable cotton fibres.</title>
        <authorList>
            <person name="Paterson A.H."/>
            <person name="Wendel J.F."/>
            <person name="Gundlach H."/>
            <person name="Guo H."/>
            <person name="Jenkins J."/>
            <person name="Jin D."/>
            <person name="Llewellyn D."/>
            <person name="Showmaker K.C."/>
            <person name="Shu S."/>
            <person name="Udall J."/>
            <person name="Yoo M.J."/>
            <person name="Byers R."/>
            <person name="Chen W."/>
            <person name="Doron-Faigenboim A."/>
            <person name="Duke M.V."/>
            <person name="Gong L."/>
            <person name="Grimwood J."/>
            <person name="Grover C."/>
            <person name="Grupp K."/>
            <person name="Hu G."/>
            <person name="Lee T.H."/>
            <person name="Li J."/>
            <person name="Lin L."/>
            <person name="Liu T."/>
            <person name="Marler B.S."/>
            <person name="Page J.T."/>
            <person name="Roberts A.W."/>
            <person name="Romanel E."/>
            <person name="Sanders W.S."/>
            <person name="Szadkowski E."/>
            <person name="Tan X."/>
            <person name="Tang H."/>
            <person name="Xu C."/>
            <person name="Wang J."/>
            <person name="Wang Z."/>
            <person name="Zhang D."/>
            <person name="Zhang L."/>
            <person name="Ashrafi H."/>
            <person name="Bedon F."/>
            <person name="Bowers J.E."/>
            <person name="Brubaker C.L."/>
            <person name="Chee P.W."/>
            <person name="Das S."/>
            <person name="Gingle A.R."/>
            <person name="Haigler C.H."/>
            <person name="Harker D."/>
            <person name="Hoffmann L.V."/>
            <person name="Hovav R."/>
            <person name="Jones D.C."/>
            <person name="Lemke C."/>
            <person name="Mansoor S."/>
            <person name="ur Rahman M."/>
            <person name="Rainville L.N."/>
            <person name="Rambani A."/>
            <person name="Reddy U.K."/>
            <person name="Rong J.K."/>
            <person name="Saranga Y."/>
            <person name="Scheffler B.E."/>
            <person name="Scheffler J.A."/>
            <person name="Stelly D.M."/>
            <person name="Triplett B.A."/>
            <person name="Van Deynze A."/>
            <person name="Vaslin M.F."/>
            <person name="Waghmare V.N."/>
            <person name="Walford S.A."/>
            <person name="Wright R.J."/>
            <person name="Zaki E.A."/>
            <person name="Zhang T."/>
            <person name="Dennis E.S."/>
            <person name="Mayer K.F."/>
            <person name="Peterson D.G."/>
            <person name="Rokhsar D.S."/>
            <person name="Wang X."/>
            <person name="Schmutz J."/>
        </authorList>
    </citation>
    <scope>NUCLEOTIDE SEQUENCE [LARGE SCALE GENOMIC DNA]</scope>
</reference>
<name>A0A0D2SDB2_GOSRA</name>
<keyword evidence="2" id="KW-1185">Reference proteome</keyword>
<dbReference type="Proteomes" id="UP000032304">
    <property type="component" value="Chromosome 7"/>
</dbReference>
<dbReference type="EMBL" id="CM001746">
    <property type="protein sequence ID" value="KJB42289.1"/>
    <property type="molecule type" value="Genomic_DNA"/>
</dbReference>
<dbReference type="AlphaFoldDB" id="A0A0D2SDB2"/>
<proteinExistence type="predicted"/>
<gene>
    <name evidence="1" type="ORF">B456_007G147400</name>
</gene>
<protein>
    <submittedName>
        <fullName evidence="1">Uncharacterized protein</fullName>
    </submittedName>
</protein>
<evidence type="ECO:0000313" key="1">
    <source>
        <dbReference type="EMBL" id="KJB42289.1"/>
    </source>
</evidence>
<accession>A0A0D2SDB2</accession>
<dbReference type="Gramene" id="KJB42289">
    <property type="protein sequence ID" value="KJB42289"/>
    <property type="gene ID" value="B456_007G147400"/>
</dbReference>
<evidence type="ECO:0000313" key="2">
    <source>
        <dbReference type="Proteomes" id="UP000032304"/>
    </source>
</evidence>
<sequence>MLQFIGFDTRLIMRPLVTLNASFDHQMNYLQRKRVCRRMEMIHPSYEPTNESDSLGSKLKERKKKGFIPAWHITGRILFCFLITMKCPTNYCLNAKMDSGRRREP</sequence>
<organism evidence="1 2">
    <name type="scientific">Gossypium raimondii</name>
    <name type="common">Peruvian cotton</name>
    <name type="synonym">Gossypium klotzschianum subsp. raimondii</name>
    <dbReference type="NCBI Taxonomy" id="29730"/>
    <lineage>
        <taxon>Eukaryota</taxon>
        <taxon>Viridiplantae</taxon>
        <taxon>Streptophyta</taxon>
        <taxon>Embryophyta</taxon>
        <taxon>Tracheophyta</taxon>
        <taxon>Spermatophyta</taxon>
        <taxon>Magnoliopsida</taxon>
        <taxon>eudicotyledons</taxon>
        <taxon>Gunneridae</taxon>
        <taxon>Pentapetalae</taxon>
        <taxon>rosids</taxon>
        <taxon>malvids</taxon>
        <taxon>Malvales</taxon>
        <taxon>Malvaceae</taxon>
        <taxon>Malvoideae</taxon>
        <taxon>Gossypium</taxon>
    </lineage>
</organism>